<evidence type="ECO:0000256" key="6">
    <source>
        <dbReference type="ARBA" id="ARBA00047992"/>
    </source>
</evidence>
<dbReference type="PIRSF" id="PIRSF005639">
    <property type="entry name" value="Glut_amidoT_SNO"/>
    <property type="match status" value="1"/>
</dbReference>
<dbReference type="UniPathway" id="UPA00245"/>
<dbReference type="EMBL" id="WHYR01000035">
    <property type="protein sequence ID" value="MQL53026.1"/>
    <property type="molecule type" value="Genomic_DNA"/>
</dbReference>
<keyword evidence="3 10" id="KW-0663">Pyridoxal phosphate</keyword>
<organism evidence="13 14">
    <name type="scientific">Desulfofundulus thermobenzoicus</name>
    <dbReference type="NCBI Taxonomy" id="29376"/>
    <lineage>
        <taxon>Bacteria</taxon>
        <taxon>Bacillati</taxon>
        <taxon>Bacillota</taxon>
        <taxon>Clostridia</taxon>
        <taxon>Eubacteriales</taxon>
        <taxon>Peptococcaceae</taxon>
        <taxon>Desulfofundulus</taxon>
    </lineage>
</organism>
<feature type="active site" description="Charge relay system" evidence="10 11">
    <location>
        <position position="172"/>
    </location>
</feature>
<evidence type="ECO:0000256" key="7">
    <source>
        <dbReference type="ARBA" id="ARBA00049534"/>
    </source>
</evidence>
<comment type="pathway">
    <text evidence="10">Cofactor biosynthesis; pyridoxal 5'-phosphate biosynthesis.</text>
</comment>
<evidence type="ECO:0000256" key="2">
    <source>
        <dbReference type="ARBA" id="ARBA00022801"/>
    </source>
</evidence>
<evidence type="ECO:0000313" key="14">
    <source>
        <dbReference type="Proteomes" id="UP000441717"/>
    </source>
</evidence>
<sequence>MLIGVLALQGAFVEHQKMLAACGVDSRQVRKPHELEGLDGLIIPGGESTTMGKLLLEYDLLEPIKKMGASGFPVFGTCAGLILLAREIKGSDQPRLGFMDMLVERNAFGRQVDSFEEDLVIPVLGERPLRAVFIRAPYIVSVGPEVDVLARYEDKIVLARQGHFLAAAFHPELTRDTRLHQLFLENVKIAQKR</sequence>
<evidence type="ECO:0000256" key="5">
    <source>
        <dbReference type="ARBA" id="ARBA00023239"/>
    </source>
</evidence>
<proteinExistence type="inferred from homology"/>
<dbReference type="NCBIfam" id="TIGR03800">
    <property type="entry name" value="PLP_synth_Pdx2"/>
    <property type="match status" value="1"/>
</dbReference>
<feature type="binding site" evidence="10 12">
    <location>
        <position position="105"/>
    </location>
    <ligand>
        <name>L-glutamine</name>
        <dbReference type="ChEBI" id="CHEBI:58359"/>
    </ligand>
</feature>
<dbReference type="PANTHER" id="PTHR31559">
    <property type="entry name" value="PYRIDOXAL 5'-PHOSPHATE SYNTHASE SUBUNIT SNO"/>
    <property type="match status" value="1"/>
</dbReference>
<gene>
    <name evidence="10 13" type="primary">pdxT</name>
    <name evidence="13" type="ORF">GFC01_12320</name>
</gene>
<dbReference type="RefSeq" id="WP_152947450.1">
    <property type="nucleotide sequence ID" value="NZ_WHYR01000035.1"/>
</dbReference>
<dbReference type="Gene3D" id="3.40.50.880">
    <property type="match status" value="1"/>
</dbReference>
<dbReference type="GO" id="GO:0036381">
    <property type="term" value="F:pyridoxal 5'-phosphate synthase (glutamine hydrolysing) activity"/>
    <property type="evidence" value="ECO:0007669"/>
    <property type="project" value="UniProtKB-UniRule"/>
</dbReference>
<feature type="active site" description="Nucleophile" evidence="10 11">
    <location>
        <position position="78"/>
    </location>
</feature>
<name>A0A6N7ISD1_9FIRM</name>
<keyword evidence="2 10" id="KW-0378">Hydrolase</keyword>
<protein>
    <recommendedName>
        <fullName evidence="10">Pyridoxal 5'-phosphate synthase subunit PdxT</fullName>
        <ecNumber evidence="10">4.3.3.6</ecNumber>
    </recommendedName>
    <alternativeName>
        <fullName evidence="10">Pdx2</fullName>
    </alternativeName>
    <alternativeName>
        <fullName evidence="10">Pyridoxal 5'-phosphate synthase glutaminase subunit</fullName>
        <ecNumber evidence="10">3.5.1.2</ecNumber>
    </alternativeName>
</protein>
<dbReference type="FunFam" id="3.40.50.880:FF:000010">
    <property type="entry name" value="uncharacterized protein LOC100176842 isoform X2"/>
    <property type="match status" value="1"/>
</dbReference>
<dbReference type="GO" id="GO:0008614">
    <property type="term" value="P:pyridoxine metabolic process"/>
    <property type="evidence" value="ECO:0007669"/>
    <property type="project" value="TreeGrafter"/>
</dbReference>
<dbReference type="InterPro" id="IPR021196">
    <property type="entry name" value="PdxT/SNO_CS"/>
</dbReference>
<dbReference type="Pfam" id="PF01174">
    <property type="entry name" value="SNO"/>
    <property type="match status" value="1"/>
</dbReference>
<accession>A0A6N7ISD1</accession>
<comment type="similarity">
    <text evidence="1 10">Belongs to the glutaminase PdxT/SNO family.</text>
</comment>
<dbReference type="GO" id="GO:1903600">
    <property type="term" value="C:glutaminase complex"/>
    <property type="evidence" value="ECO:0007669"/>
    <property type="project" value="TreeGrafter"/>
</dbReference>
<comment type="catalytic activity">
    <reaction evidence="6 10">
        <text>aldehydo-D-ribose 5-phosphate + D-glyceraldehyde 3-phosphate + L-glutamine = pyridoxal 5'-phosphate + L-glutamate + phosphate + 3 H2O + H(+)</text>
        <dbReference type="Rhea" id="RHEA:31507"/>
        <dbReference type="ChEBI" id="CHEBI:15377"/>
        <dbReference type="ChEBI" id="CHEBI:15378"/>
        <dbReference type="ChEBI" id="CHEBI:29985"/>
        <dbReference type="ChEBI" id="CHEBI:43474"/>
        <dbReference type="ChEBI" id="CHEBI:58273"/>
        <dbReference type="ChEBI" id="CHEBI:58359"/>
        <dbReference type="ChEBI" id="CHEBI:59776"/>
        <dbReference type="ChEBI" id="CHEBI:597326"/>
        <dbReference type="EC" id="4.3.3.6"/>
    </reaction>
</comment>
<dbReference type="GO" id="GO:0004359">
    <property type="term" value="F:glutaminase activity"/>
    <property type="evidence" value="ECO:0007669"/>
    <property type="project" value="UniProtKB-UniRule"/>
</dbReference>
<dbReference type="SUPFAM" id="SSF52317">
    <property type="entry name" value="Class I glutamine amidotransferase-like"/>
    <property type="match status" value="1"/>
</dbReference>
<dbReference type="PROSITE" id="PS51273">
    <property type="entry name" value="GATASE_TYPE_1"/>
    <property type="match status" value="1"/>
</dbReference>
<comment type="catalytic activity">
    <reaction evidence="7 10">
        <text>L-glutamine + H2O = L-glutamate + NH4(+)</text>
        <dbReference type="Rhea" id="RHEA:15889"/>
        <dbReference type="ChEBI" id="CHEBI:15377"/>
        <dbReference type="ChEBI" id="CHEBI:28938"/>
        <dbReference type="ChEBI" id="CHEBI:29985"/>
        <dbReference type="ChEBI" id="CHEBI:58359"/>
        <dbReference type="EC" id="3.5.1.2"/>
    </reaction>
</comment>
<dbReference type="InterPro" id="IPR029062">
    <property type="entry name" value="Class_I_gatase-like"/>
</dbReference>
<keyword evidence="5 10" id="KW-0456">Lyase</keyword>
<evidence type="ECO:0000313" key="13">
    <source>
        <dbReference type="EMBL" id="MQL53026.1"/>
    </source>
</evidence>
<evidence type="ECO:0000256" key="9">
    <source>
        <dbReference type="ARBA" id="ARBA00064749"/>
    </source>
</evidence>
<dbReference type="PROSITE" id="PS01236">
    <property type="entry name" value="PDXT_SNO_1"/>
    <property type="match status" value="1"/>
</dbReference>
<evidence type="ECO:0000256" key="11">
    <source>
        <dbReference type="PIRSR" id="PIRSR005639-1"/>
    </source>
</evidence>
<evidence type="ECO:0000256" key="3">
    <source>
        <dbReference type="ARBA" id="ARBA00022898"/>
    </source>
</evidence>
<dbReference type="PROSITE" id="PS51130">
    <property type="entry name" value="PDXT_SNO_2"/>
    <property type="match status" value="1"/>
</dbReference>
<dbReference type="InterPro" id="IPR002161">
    <property type="entry name" value="PdxT/SNO"/>
</dbReference>
<dbReference type="HAMAP" id="MF_01615">
    <property type="entry name" value="PdxT"/>
    <property type="match status" value="1"/>
</dbReference>
<feature type="active site" description="Charge relay system" evidence="10 11">
    <location>
        <position position="170"/>
    </location>
</feature>
<evidence type="ECO:0000256" key="8">
    <source>
        <dbReference type="ARBA" id="ARBA00054599"/>
    </source>
</evidence>
<dbReference type="AlphaFoldDB" id="A0A6N7ISD1"/>
<dbReference type="OrthoDB" id="9810320at2"/>
<evidence type="ECO:0000256" key="12">
    <source>
        <dbReference type="PIRSR" id="PIRSR005639-2"/>
    </source>
</evidence>
<dbReference type="Proteomes" id="UP000441717">
    <property type="component" value="Unassembled WGS sequence"/>
</dbReference>
<dbReference type="PANTHER" id="PTHR31559:SF0">
    <property type="entry name" value="PYRIDOXAL 5'-PHOSPHATE SYNTHASE SUBUNIT SNO1-RELATED"/>
    <property type="match status" value="1"/>
</dbReference>
<comment type="function">
    <text evidence="8 10">Catalyzes the hydrolysis of glutamine to glutamate and ammonia as part of the biosynthesis of pyridoxal 5'-phosphate. The resulting ammonia molecule is channeled to the active site of PdxS.</text>
</comment>
<dbReference type="GO" id="GO:0006543">
    <property type="term" value="P:L-glutamine catabolic process"/>
    <property type="evidence" value="ECO:0007669"/>
    <property type="project" value="UniProtKB-UniRule"/>
</dbReference>
<keyword evidence="14" id="KW-1185">Reference proteome</keyword>
<reference evidence="13 14" key="1">
    <citation type="submission" date="2019-10" db="EMBL/GenBank/DDBJ databases">
        <title>Comparative genomics of sulfur disproportionating microorganisms.</title>
        <authorList>
            <person name="Ward L.M."/>
            <person name="Bertran E."/>
            <person name="Johnston D."/>
        </authorList>
    </citation>
    <scope>NUCLEOTIDE SEQUENCE [LARGE SCALE GENOMIC DNA]</scope>
    <source>
        <strain evidence="13 14">DSM 14055</strain>
    </source>
</reference>
<dbReference type="EC" id="3.5.1.2" evidence="10"/>
<evidence type="ECO:0000256" key="1">
    <source>
        <dbReference type="ARBA" id="ARBA00008345"/>
    </source>
</evidence>
<dbReference type="GO" id="GO:0005829">
    <property type="term" value="C:cytosol"/>
    <property type="evidence" value="ECO:0007669"/>
    <property type="project" value="TreeGrafter"/>
</dbReference>
<feature type="binding site" evidence="10 12">
    <location>
        <begin position="46"/>
        <end position="48"/>
    </location>
    <ligand>
        <name>L-glutamine</name>
        <dbReference type="ChEBI" id="CHEBI:58359"/>
    </ligand>
</feature>
<evidence type="ECO:0000256" key="4">
    <source>
        <dbReference type="ARBA" id="ARBA00022962"/>
    </source>
</evidence>
<dbReference type="EC" id="4.3.3.6" evidence="10"/>
<dbReference type="CDD" id="cd01749">
    <property type="entry name" value="GATase1_PB"/>
    <property type="match status" value="1"/>
</dbReference>
<feature type="binding site" evidence="10 12">
    <location>
        <begin position="134"/>
        <end position="135"/>
    </location>
    <ligand>
        <name>L-glutamine</name>
        <dbReference type="ChEBI" id="CHEBI:58359"/>
    </ligand>
</feature>
<keyword evidence="4 10" id="KW-0315">Glutamine amidotransferase</keyword>
<comment type="subunit">
    <text evidence="9 10">In the presence of PdxS, forms a dodecamer of heterodimers. Only shows activity in the heterodimer.</text>
</comment>
<dbReference type="GO" id="GO:0042823">
    <property type="term" value="P:pyridoxal phosphate biosynthetic process"/>
    <property type="evidence" value="ECO:0007669"/>
    <property type="project" value="UniProtKB-UniRule"/>
</dbReference>
<evidence type="ECO:0000256" key="10">
    <source>
        <dbReference type="HAMAP-Rule" id="MF_01615"/>
    </source>
</evidence>
<comment type="caution">
    <text evidence="13">The sequence shown here is derived from an EMBL/GenBank/DDBJ whole genome shotgun (WGS) entry which is preliminary data.</text>
</comment>